<dbReference type="HOGENOM" id="CLU_113833_0_0_1"/>
<protein>
    <submittedName>
        <fullName evidence="1">Uncharacterized protein</fullName>
    </submittedName>
</protein>
<accession>A0A0C9V4F3</accession>
<feature type="non-terminal residue" evidence="1">
    <location>
        <position position="1"/>
    </location>
</feature>
<dbReference type="EMBL" id="KN839873">
    <property type="protein sequence ID" value="KIJ60344.1"/>
    <property type="molecule type" value="Genomic_DNA"/>
</dbReference>
<keyword evidence="2" id="KW-1185">Reference proteome</keyword>
<organism evidence="1 2">
    <name type="scientific">Hydnomerulius pinastri MD-312</name>
    <dbReference type="NCBI Taxonomy" id="994086"/>
    <lineage>
        <taxon>Eukaryota</taxon>
        <taxon>Fungi</taxon>
        <taxon>Dikarya</taxon>
        <taxon>Basidiomycota</taxon>
        <taxon>Agaricomycotina</taxon>
        <taxon>Agaricomycetes</taxon>
        <taxon>Agaricomycetidae</taxon>
        <taxon>Boletales</taxon>
        <taxon>Boletales incertae sedis</taxon>
        <taxon>Leucogyrophana</taxon>
    </lineage>
</organism>
<evidence type="ECO:0000313" key="1">
    <source>
        <dbReference type="EMBL" id="KIJ60344.1"/>
    </source>
</evidence>
<dbReference type="OrthoDB" id="2020419at2759"/>
<dbReference type="Gene3D" id="3.40.50.11350">
    <property type="match status" value="1"/>
</dbReference>
<gene>
    <name evidence="1" type="ORF">HYDPIDRAFT_51296</name>
</gene>
<feature type="non-terminal residue" evidence="1">
    <location>
        <position position="171"/>
    </location>
</feature>
<evidence type="ECO:0000313" key="2">
    <source>
        <dbReference type="Proteomes" id="UP000053820"/>
    </source>
</evidence>
<name>A0A0C9V4F3_9AGAM</name>
<proteinExistence type="predicted"/>
<dbReference type="Proteomes" id="UP000053820">
    <property type="component" value="Unassembled WGS sequence"/>
</dbReference>
<sequence>VHWRMESVPVQNLAWCAASMVNVLQGLLQDDLGENIRNLWFATDYPIVLYGATRDENDSGKSPRYGAQRSSTFKYVAREHDDAIEVLREAFQPGGELDSWKLTDLSEQLRRYPYVEGRLNIENELLEDSGIYGILDKLVVVQSQVFVSGAKECSKASSFTRQIIEARQEVL</sequence>
<dbReference type="AlphaFoldDB" id="A0A0C9V4F3"/>
<reference evidence="1 2" key="1">
    <citation type="submission" date="2014-04" db="EMBL/GenBank/DDBJ databases">
        <title>Evolutionary Origins and Diversification of the Mycorrhizal Mutualists.</title>
        <authorList>
            <consortium name="DOE Joint Genome Institute"/>
            <consortium name="Mycorrhizal Genomics Consortium"/>
            <person name="Kohler A."/>
            <person name="Kuo A."/>
            <person name="Nagy L.G."/>
            <person name="Floudas D."/>
            <person name="Copeland A."/>
            <person name="Barry K.W."/>
            <person name="Cichocki N."/>
            <person name="Veneault-Fourrey C."/>
            <person name="LaButti K."/>
            <person name="Lindquist E.A."/>
            <person name="Lipzen A."/>
            <person name="Lundell T."/>
            <person name="Morin E."/>
            <person name="Murat C."/>
            <person name="Riley R."/>
            <person name="Ohm R."/>
            <person name="Sun H."/>
            <person name="Tunlid A."/>
            <person name="Henrissat B."/>
            <person name="Grigoriev I.V."/>
            <person name="Hibbett D.S."/>
            <person name="Martin F."/>
        </authorList>
    </citation>
    <scope>NUCLEOTIDE SEQUENCE [LARGE SCALE GENOMIC DNA]</scope>
    <source>
        <strain evidence="1 2">MD-312</strain>
    </source>
</reference>